<dbReference type="AlphaFoldDB" id="D7FSG2"/>
<evidence type="ECO:0000256" key="5">
    <source>
        <dbReference type="PROSITE-ProRule" id="PRU00221"/>
    </source>
</evidence>
<dbReference type="EMBL" id="FN649760">
    <property type="protein sequence ID" value="CBJ31103.1"/>
    <property type="molecule type" value="Genomic_DNA"/>
</dbReference>
<feature type="compositionally biased region" description="Gly residues" evidence="6">
    <location>
        <begin position="130"/>
        <end position="139"/>
    </location>
</feature>
<feature type="repeat" description="WD" evidence="5">
    <location>
        <begin position="339"/>
        <end position="380"/>
    </location>
</feature>
<accession>D7FSG2</accession>
<organism evidence="7 8">
    <name type="scientific">Ectocarpus siliculosus</name>
    <name type="common">Brown alga</name>
    <name type="synonym">Conferva siliculosa</name>
    <dbReference type="NCBI Taxonomy" id="2880"/>
    <lineage>
        <taxon>Eukaryota</taxon>
        <taxon>Sar</taxon>
        <taxon>Stramenopiles</taxon>
        <taxon>Ochrophyta</taxon>
        <taxon>PX clade</taxon>
        <taxon>Phaeophyceae</taxon>
        <taxon>Ectocarpales</taxon>
        <taxon>Ectocarpaceae</taxon>
        <taxon>Ectocarpus</taxon>
    </lineage>
</organism>
<dbReference type="PANTHER" id="PTHR46202:SF1">
    <property type="entry name" value="DNA EXCISION REPAIR PROTEIN ERCC-8"/>
    <property type="match status" value="1"/>
</dbReference>
<gene>
    <name evidence="7" type="ORF">Esi_0233_0020</name>
</gene>
<feature type="repeat" description="WD" evidence="5">
    <location>
        <begin position="138"/>
        <end position="174"/>
    </location>
</feature>
<dbReference type="InterPro" id="IPR001680">
    <property type="entry name" value="WD40_rpt"/>
</dbReference>
<dbReference type="STRING" id="2880.D7FSG2"/>
<keyword evidence="3" id="KW-0227">DNA damage</keyword>
<dbReference type="Gene3D" id="2.130.10.10">
    <property type="entry name" value="YVTN repeat-like/Quinoprotein amine dehydrogenase"/>
    <property type="match status" value="2"/>
</dbReference>
<keyword evidence="1 5" id="KW-0853">WD repeat</keyword>
<dbReference type="Pfam" id="PF00400">
    <property type="entry name" value="WD40"/>
    <property type="match status" value="5"/>
</dbReference>
<feature type="repeat" description="WD" evidence="5">
    <location>
        <begin position="225"/>
        <end position="260"/>
    </location>
</feature>
<dbReference type="SUPFAM" id="SSF50978">
    <property type="entry name" value="WD40 repeat-like"/>
    <property type="match status" value="1"/>
</dbReference>
<evidence type="ECO:0000313" key="8">
    <source>
        <dbReference type="Proteomes" id="UP000002630"/>
    </source>
</evidence>
<dbReference type="GO" id="GO:0043161">
    <property type="term" value="P:proteasome-mediated ubiquitin-dependent protein catabolic process"/>
    <property type="evidence" value="ECO:0007669"/>
    <property type="project" value="TreeGrafter"/>
</dbReference>
<dbReference type="InterPro" id="IPR019775">
    <property type="entry name" value="WD40_repeat_CS"/>
</dbReference>
<dbReference type="GO" id="GO:0006283">
    <property type="term" value="P:transcription-coupled nucleotide-excision repair"/>
    <property type="evidence" value="ECO:0007669"/>
    <property type="project" value="InterPro"/>
</dbReference>
<dbReference type="InterPro" id="IPR036322">
    <property type="entry name" value="WD40_repeat_dom_sf"/>
</dbReference>
<feature type="region of interest" description="Disordered" evidence="6">
    <location>
        <begin position="273"/>
        <end position="318"/>
    </location>
</feature>
<evidence type="ECO:0000256" key="1">
    <source>
        <dbReference type="ARBA" id="ARBA00022574"/>
    </source>
</evidence>
<evidence type="ECO:0000256" key="3">
    <source>
        <dbReference type="ARBA" id="ARBA00022763"/>
    </source>
</evidence>
<reference evidence="7 8" key="1">
    <citation type="journal article" date="2010" name="Nature">
        <title>The Ectocarpus genome and the independent evolution of multicellularity in brown algae.</title>
        <authorList>
            <person name="Cock J.M."/>
            <person name="Sterck L."/>
            <person name="Rouze P."/>
            <person name="Scornet D."/>
            <person name="Allen A.E."/>
            <person name="Amoutzias G."/>
            <person name="Anthouard V."/>
            <person name="Artiguenave F."/>
            <person name="Aury J.M."/>
            <person name="Badger J.H."/>
            <person name="Beszteri B."/>
            <person name="Billiau K."/>
            <person name="Bonnet E."/>
            <person name="Bothwell J.H."/>
            <person name="Bowler C."/>
            <person name="Boyen C."/>
            <person name="Brownlee C."/>
            <person name="Carrano C.J."/>
            <person name="Charrier B."/>
            <person name="Cho G.Y."/>
            <person name="Coelho S.M."/>
            <person name="Collen J."/>
            <person name="Corre E."/>
            <person name="Da Silva C."/>
            <person name="Delage L."/>
            <person name="Delaroque N."/>
            <person name="Dittami S.M."/>
            <person name="Doulbeau S."/>
            <person name="Elias M."/>
            <person name="Farnham G."/>
            <person name="Gachon C.M."/>
            <person name="Gschloessl B."/>
            <person name="Heesch S."/>
            <person name="Jabbari K."/>
            <person name="Jubin C."/>
            <person name="Kawai H."/>
            <person name="Kimura K."/>
            <person name="Kloareg B."/>
            <person name="Kupper F.C."/>
            <person name="Lang D."/>
            <person name="Le Bail A."/>
            <person name="Leblanc C."/>
            <person name="Lerouge P."/>
            <person name="Lohr M."/>
            <person name="Lopez P.J."/>
            <person name="Martens C."/>
            <person name="Maumus F."/>
            <person name="Michel G."/>
            <person name="Miranda-Saavedra D."/>
            <person name="Morales J."/>
            <person name="Moreau H."/>
            <person name="Motomura T."/>
            <person name="Nagasato C."/>
            <person name="Napoli C.A."/>
            <person name="Nelson D.R."/>
            <person name="Nyvall-Collen P."/>
            <person name="Peters A.F."/>
            <person name="Pommier C."/>
            <person name="Potin P."/>
            <person name="Poulain J."/>
            <person name="Quesneville H."/>
            <person name="Read B."/>
            <person name="Rensing S.A."/>
            <person name="Ritter A."/>
            <person name="Rousvoal S."/>
            <person name="Samanta M."/>
            <person name="Samson G."/>
            <person name="Schroeder D.C."/>
            <person name="Segurens B."/>
            <person name="Strittmatter M."/>
            <person name="Tonon T."/>
            <person name="Tregear J.W."/>
            <person name="Valentin K."/>
            <person name="von Dassow P."/>
            <person name="Yamagishi T."/>
            <person name="Van de Peer Y."/>
            <person name="Wincker P."/>
        </authorList>
    </citation>
    <scope>NUCLEOTIDE SEQUENCE [LARGE SCALE GENOMIC DNA]</scope>
    <source>
        <strain evidence="8">Ec32 / CCAP1310/4</strain>
    </source>
</reference>
<evidence type="ECO:0000313" key="7">
    <source>
        <dbReference type="EMBL" id="CBJ31103.1"/>
    </source>
</evidence>
<evidence type="ECO:0000256" key="4">
    <source>
        <dbReference type="ARBA" id="ARBA00023204"/>
    </source>
</evidence>
<dbReference type="SMART" id="SM00320">
    <property type="entry name" value="WD40"/>
    <property type="match status" value="6"/>
</dbReference>
<feature type="repeat" description="WD" evidence="5">
    <location>
        <begin position="434"/>
        <end position="466"/>
    </location>
</feature>
<dbReference type="Proteomes" id="UP000002630">
    <property type="component" value="Unassembled WGS sequence"/>
</dbReference>
<dbReference type="InterPro" id="IPR015943">
    <property type="entry name" value="WD40/YVTN_repeat-like_dom_sf"/>
</dbReference>
<feature type="compositionally biased region" description="Acidic residues" evidence="6">
    <location>
        <begin position="275"/>
        <end position="288"/>
    </location>
</feature>
<dbReference type="PROSITE" id="PS00678">
    <property type="entry name" value="WD_REPEATS_1"/>
    <property type="match status" value="2"/>
</dbReference>
<keyword evidence="2" id="KW-0677">Repeat</keyword>
<feature type="compositionally biased region" description="Acidic residues" evidence="6">
    <location>
        <begin position="497"/>
        <end position="511"/>
    </location>
</feature>
<dbReference type="eggNOG" id="KOG4283">
    <property type="taxonomic scope" value="Eukaryota"/>
</dbReference>
<dbReference type="PRINTS" id="PR00320">
    <property type="entry name" value="GPROTEINBRPT"/>
</dbReference>
<keyword evidence="4" id="KW-0234">DNA repair</keyword>
<dbReference type="PROSITE" id="PS50294">
    <property type="entry name" value="WD_REPEATS_REGION"/>
    <property type="match status" value="4"/>
</dbReference>
<feature type="region of interest" description="Disordered" evidence="6">
    <location>
        <begin position="81"/>
        <end position="139"/>
    </location>
</feature>
<dbReference type="OrthoDB" id="361494at2759"/>
<dbReference type="PANTHER" id="PTHR46202">
    <property type="entry name" value="DNA EXCISION REPAIR PROTEIN ERCC-8"/>
    <property type="match status" value="1"/>
</dbReference>
<name>D7FSG2_ECTSI</name>
<evidence type="ECO:0000256" key="6">
    <source>
        <dbReference type="SAM" id="MobiDB-lite"/>
    </source>
</evidence>
<dbReference type="GO" id="GO:0000209">
    <property type="term" value="P:protein polyubiquitination"/>
    <property type="evidence" value="ECO:0007669"/>
    <property type="project" value="TreeGrafter"/>
</dbReference>
<dbReference type="InParanoid" id="D7FSG2"/>
<dbReference type="GO" id="GO:0000109">
    <property type="term" value="C:nucleotide-excision repair complex"/>
    <property type="evidence" value="ECO:0007669"/>
    <property type="project" value="TreeGrafter"/>
</dbReference>
<proteinExistence type="predicted"/>
<dbReference type="InterPro" id="IPR020472">
    <property type="entry name" value="WD40_PAC1"/>
</dbReference>
<keyword evidence="8" id="KW-1185">Reference proteome</keyword>
<sequence length="572" mass="61114">MALFRALERRRAGVLRQRSTADKLRTSRVSQLDLDINVEIKSPHHGPVTWLDVDSAEERYLLTGGADCTVAVFDLDGAGEKRPSLASGDDNNSGPRRHGPAAETVAARRRRPKVLREVGRTPRVPLSQSSGGGGGGSYGGHRHSVSVVQWYPVDTGLFVSGAMDGVVKVWDTNTLGVVLEFDFKDKVYSASMSPTTGQHHLIAVGSDSPQARLCDIRSGAFAHALSGHSEAVSACAWSPRSEFLLATGSADQTVRLWDIRRSGASACLISLDQHQEDDEEEQDEEEDDHTVRCGSGVGGSADGSDDGRGSGVRGSGKRKRGYLKHIKLAPHASRASKFARAHAGPVNSLCFAPEGLHLLTAGTDNRLRLWEVETGRNTMTNYLQTKNKRRRPFGMAVGRPAGRRSETVFFPNDKSGDVLVFPLHTPDGRPKGKLRGHFDPVQCCAYRPRTQEVVTCGADGLVLLWSAAGPPWASRASYLPPPLAAGAGGTKRRLGESTEDQDMWSSDDEGGDGSRTSPAFDSLEGVGNSTISSGTGRSGSRRGGRSPGGSGGAFVPRILTQPRRAGPGVRGR</sequence>
<dbReference type="GO" id="GO:0031464">
    <property type="term" value="C:Cul4A-RING E3 ubiquitin ligase complex"/>
    <property type="evidence" value="ECO:0007669"/>
    <property type="project" value="TreeGrafter"/>
</dbReference>
<dbReference type="PROSITE" id="PS50082">
    <property type="entry name" value="WD_REPEATS_2"/>
    <property type="match status" value="4"/>
</dbReference>
<protein>
    <submittedName>
        <fullName evidence="7">WD-repeat protein, putative</fullName>
    </submittedName>
</protein>
<dbReference type="InterPro" id="IPR042238">
    <property type="entry name" value="Rad28/ERCC8/Ckn1/ATCSA-1"/>
</dbReference>
<feature type="region of interest" description="Disordered" evidence="6">
    <location>
        <begin position="485"/>
        <end position="572"/>
    </location>
</feature>
<evidence type="ECO:0000256" key="2">
    <source>
        <dbReference type="ARBA" id="ARBA00022737"/>
    </source>
</evidence>